<comment type="caution">
    <text evidence="2">The sequence shown here is derived from an EMBL/GenBank/DDBJ whole genome shotgun (WGS) entry which is preliminary data.</text>
</comment>
<protein>
    <recommendedName>
        <fullName evidence="4">DinB family protein</fullName>
    </recommendedName>
</protein>
<dbReference type="InterPro" id="IPR007061">
    <property type="entry name" value="MST-like"/>
</dbReference>
<proteinExistence type="predicted"/>
<dbReference type="Pfam" id="PF04978">
    <property type="entry name" value="MST"/>
    <property type="match status" value="1"/>
</dbReference>
<evidence type="ECO:0000313" key="2">
    <source>
        <dbReference type="EMBL" id="MBB5867459.1"/>
    </source>
</evidence>
<dbReference type="AlphaFoldDB" id="A0A841BJW6"/>
<name>A0A841BJW6_9ACTN</name>
<accession>A0A841BJW6</accession>
<feature type="compositionally biased region" description="Basic and acidic residues" evidence="1">
    <location>
        <begin position="192"/>
        <end position="202"/>
    </location>
</feature>
<dbReference type="Proteomes" id="UP000587527">
    <property type="component" value="Unassembled WGS sequence"/>
</dbReference>
<dbReference type="InterPro" id="IPR034660">
    <property type="entry name" value="DinB/YfiT-like"/>
</dbReference>
<sequence>MPSFPPTFSDRVVELPPGAQFEAFLDEHRGALNGYLDGLTEEQVRRSLVASQTTLLGLVKHATFVEKIWFDEAITGRSRAEIGIPAASDESFVLDDADTIATVQQAHREACEASRRATSSLGLDDILTGHRRGPVPLRWVYLHMLRELAQHCGHAEILREQLINVVAHPDVRSAVSPDSVRAPWQNGTDPRTNPEVRSDLPM</sequence>
<dbReference type="SUPFAM" id="SSF109854">
    <property type="entry name" value="DinB/YfiT-like putative metalloenzymes"/>
    <property type="match status" value="1"/>
</dbReference>
<gene>
    <name evidence="2" type="ORF">F4553_000838</name>
</gene>
<evidence type="ECO:0008006" key="4">
    <source>
        <dbReference type="Google" id="ProtNLM"/>
    </source>
</evidence>
<reference evidence="2 3" key="1">
    <citation type="submission" date="2020-08" db="EMBL/GenBank/DDBJ databases">
        <title>Sequencing the genomes of 1000 actinobacteria strains.</title>
        <authorList>
            <person name="Klenk H.-P."/>
        </authorList>
    </citation>
    <scope>NUCLEOTIDE SEQUENCE [LARGE SCALE GENOMIC DNA]</scope>
    <source>
        <strain evidence="2 3">DSM 45362</strain>
    </source>
</reference>
<dbReference type="Gene3D" id="1.20.120.450">
    <property type="entry name" value="dinb family like domain"/>
    <property type="match status" value="1"/>
</dbReference>
<evidence type="ECO:0000256" key="1">
    <source>
        <dbReference type="SAM" id="MobiDB-lite"/>
    </source>
</evidence>
<organism evidence="2 3">
    <name type="scientific">Allocatelliglobosispora scoriae</name>
    <dbReference type="NCBI Taxonomy" id="643052"/>
    <lineage>
        <taxon>Bacteria</taxon>
        <taxon>Bacillati</taxon>
        <taxon>Actinomycetota</taxon>
        <taxon>Actinomycetes</taxon>
        <taxon>Micromonosporales</taxon>
        <taxon>Micromonosporaceae</taxon>
        <taxon>Allocatelliglobosispora</taxon>
    </lineage>
</organism>
<feature type="region of interest" description="Disordered" evidence="1">
    <location>
        <begin position="174"/>
        <end position="202"/>
    </location>
</feature>
<keyword evidence="3" id="KW-1185">Reference proteome</keyword>
<evidence type="ECO:0000313" key="3">
    <source>
        <dbReference type="Proteomes" id="UP000587527"/>
    </source>
</evidence>
<dbReference type="EMBL" id="JACHMN010000001">
    <property type="protein sequence ID" value="MBB5867459.1"/>
    <property type="molecule type" value="Genomic_DNA"/>
</dbReference>
<dbReference type="RefSeq" id="WP_184832196.1">
    <property type="nucleotide sequence ID" value="NZ_JACHMN010000001.1"/>
</dbReference>